<dbReference type="Proteomes" id="UP000054166">
    <property type="component" value="Unassembled WGS sequence"/>
</dbReference>
<protein>
    <submittedName>
        <fullName evidence="2">Uncharacterized protein</fullName>
    </submittedName>
</protein>
<dbReference type="EMBL" id="KN833019">
    <property type="protein sequence ID" value="KIM78080.1"/>
    <property type="molecule type" value="Genomic_DNA"/>
</dbReference>
<feature type="compositionally biased region" description="Polar residues" evidence="1">
    <location>
        <begin position="31"/>
        <end position="49"/>
    </location>
</feature>
<dbReference type="HOGENOM" id="CLU_1835891_0_0_1"/>
<sequence length="140" mass="15829">MTNPSSAHTTTTDGAKKATVDRSLASDRDSWTYSDPSGPQVNPLNPQTNSLNWSQSHHLFRGSLPWFWRSLRSFYSDDIVQLHSHIRSILLATTTQRPPSHRYSPVLFSLTLCMCAISFTLPHSEFPGWEVSCTDCNERC</sequence>
<organism evidence="2 3">
    <name type="scientific">Piloderma croceum (strain F 1598)</name>
    <dbReference type="NCBI Taxonomy" id="765440"/>
    <lineage>
        <taxon>Eukaryota</taxon>
        <taxon>Fungi</taxon>
        <taxon>Dikarya</taxon>
        <taxon>Basidiomycota</taxon>
        <taxon>Agaricomycotina</taxon>
        <taxon>Agaricomycetes</taxon>
        <taxon>Agaricomycetidae</taxon>
        <taxon>Atheliales</taxon>
        <taxon>Atheliaceae</taxon>
        <taxon>Piloderma</taxon>
    </lineage>
</organism>
<evidence type="ECO:0000313" key="2">
    <source>
        <dbReference type="EMBL" id="KIM78080.1"/>
    </source>
</evidence>
<feature type="region of interest" description="Disordered" evidence="1">
    <location>
        <begin position="1"/>
        <end position="49"/>
    </location>
</feature>
<accession>A0A0C3EZX1</accession>
<name>A0A0C3EZX1_PILCF</name>
<dbReference type="InParanoid" id="A0A0C3EZX1"/>
<gene>
    <name evidence="2" type="ORF">PILCRDRAFT_602906</name>
</gene>
<feature type="compositionally biased region" description="Basic and acidic residues" evidence="1">
    <location>
        <begin position="14"/>
        <end position="30"/>
    </location>
</feature>
<dbReference type="AlphaFoldDB" id="A0A0C3EZX1"/>
<reference evidence="2 3" key="1">
    <citation type="submission" date="2014-04" db="EMBL/GenBank/DDBJ databases">
        <authorList>
            <consortium name="DOE Joint Genome Institute"/>
            <person name="Kuo A."/>
            <person name="Tarkka M."/>
            <person name="Buscot F."/>
            <person name="Kohler A."/>
            <person name="Nagy L.G."/>
            <person name="Floudas D."/>
            <person name="Copeland A."/>
            <person name="Barry K.W."/>
            <person name="Cichocki N."/>
            <person name="Veneault-Fourrey C."/>
            <person name="LaButti K."/>
            <person name="Lindquist E.A."/>
            <person name="Lipzen A."/>
            <person name="Lundell T."/>
            <person name="Morin E."/>
            <person name="Murat C."/>
            <person name="Sun H."/>
            <person name="Tunlid A."/>
            <person name="Henrissat B."/>
            <person name="Grigoriev I.V."/>
            <person name="Hibbett D.S."/>
            <person name="Martin F."/>
            <person name="Nordberg H.P."/>
            <person name="Cantor M.N."/>
            <person name="Hua S.X."/>
        </authorList>
    </citation>
    <scope>NUCLEOTIDE SEQUENCE [LARGE SCALE GENOMIC DNA]</scope>
    <source>
        <strain evidence="2 3">F 1598</strain>
    </source>
</reference>
<proteinExistence type="predicted"/>
<evidence type="ECO:0000256" key="1">
    <source>
        <dbReference type="SAM" id="MobiDB-lite"/>
    </source>
</evidence>
<evidence type="ECO:0000313" key="3">
    <source>
        <dbReference type="Proteomes" id="UP000054166"/>
    </source>
</evidence>
<keyword evidence="3" id="KW-1185">Reference proteome</keyword>
<feature type="compositionally biased region" description="Polar residues" evidence="1">
    <location>
        <begin position="1"/>
        <end position="13"/>
    </location>
</feature>
<reference evidence="3" key="2">
    <citation type="submission" date="2015-01" db="EMBL/GenBank/DDBJ databases">
        <title>Evolutionary Origins and Diversification of the Mycorrhizal Mutualists.</title>
        <authorList>
            <consortium name="DOE Joint Genome Institute"/>
            <consortium name="Mycorrhizal Genomics Consortium"/>
            <person name="Kohler A."/>
            <person name="Kuo A."/>
            <person name="Nagy L.G."/>
            <person name="Floudas D."/>
            <person name="Copeland A."/>
            <person name="Barry K.W."/>
            <person name="Cichocki N."/>
            <person name="Veneault-Fourrey C."/>
            <person name="LaButti K."/>
            <person name="Lindquist E.A."/>
            <person name="Lipzen A."/>
            <person name="Lundell T."/>
            <person name="Morin E."/>
            <person name="Murat C."/>
            <person name="Riley R."/>
            <person name="Ohm R."/>
            <person name="Sun H."/>
            <person name="Tunlid A."/>
            <person name="Henrissat B."/>
            <person name="Grigoriev I.V."/>
            <person name="Hibbett D.S."/>
            <person name="Martin F."/>
        </authorList>
    </citation>
    <scope>NUCLEOTIDE SEQUENCE [LARGE SCALE GENOMIC DNA]</scope>
    <source>
        <strain evidence="3">F 1598</strain>
    </source>
</reference>